<dbReference type="AlphaFoldDB" id="A0A177NNH1"/>
<keyword evidence="2" id="KW-1185">Reference proteome</keyword>
<proteinExistence type="predicted"/>
<dbReference type="Proteomes" id="UP000077628">
    <property type="component" value="Unassembled WGS sequence"/>
</dbReference>
<dbReference type="EMBL" id="LUUK01000156">
    <property type="protein sequence ID" value="OAI19587.1"/>
    <property type="molecule type" value="Genomic_DNA"/>
</dbReference>
<evidence type="ECO:0000313" key="1">
    <source>
        <dbReference type="EMBL" id="OAI19587.1"/>
    </source>
</evidence>
<reference evidence="2" key="1">
    <citation type="submission" date="2016-03" db="EMBL/GenBank/DDBJ databases">
        <authorList>
            <person name="Heylen K."/>
            <person name="De Vos P."/>
            <person name="Vekeman B."/>
        </authorList>
    </citation>
    <scope>NUCLEOTIDE SEQUENCE [LARGE SCALE GENOMIC DNA]</scope>
    <source>
        <strain evidence="2">R-45383</strain>
    </source>
</reference>
<dbReference type="InterPro" id="IPR046732">
    <property type="entry name" value="DUF6624"/>
</dbReference>
<protein>
    <submittedName>
        <fullName evidence="1">Uncharacterized protein</fullName>
    </submittedName>
</protein>
<organism evidence="1 2">
    <name type="scientific">Methylomonas koyamae</name>
    <dbReference type="NCBI Taxonomy" id="702114"/>
    <lineage>
        <taxon>Bacteria</taxon>
        <taxon>Pseudomonadati</taxon>
        <taxon>Pseudomonadota</taxon>
        <taxon>Gammaproteobacteria</taxon>
        <taxon>Methylococcales</taxon>
        <taxon>Methylococcaceae</taxon>
        <taxon>Methylomonas</taxon>
    </lineage>
</organism>
<comment type="caution">
    <text evidence="1">The sequence shown here is derived from an EMBL/GenBank/DDBJ whole genome shotgun (WGS) entry which is preliminary data.</text>
</comment>
<name>A0A177NNH1_9GAMM</name>
<dbReference type="Pfam" id="PF20329">
    <property type="entry name" value="DUF6624"/>
    <property type="match status" value="1"/>
</dbReference>
<dbReference type="OrthoDB" id="2989458at2"/>
<dbReference type="RefSeq" id="WP_064028004.1">
    <property type="nucleotide sequence ID" value="NZ_LUUK01000156.1"/>
</dbReference>
<accession>A0A177NNH1</accession>
<gene>
    <name evidence="1" type="ORF">A1355_04355</name>
</gene>
<sequence length="181" mass="20984">MNQTLRTELLAMREKDISTRASLVERGELDDKEYHPEMRLVHEENNNRIKEIIEEFGWPLESEVGEDGSEATWLIVQHAVLEPEFQEECINLLKAAVERSEAKGWYLAYLQDRVLICQGKLQIYGTQHEVKEGLMYPLPTENPAEVNVRRAALDLWSQEEHTEHLQKDYDKIQSNKASHGG</sequence>
<dbReference type="STRING" id="702114.A1355_04355"/>
<evidence type="ECO:0000313" key="2">
    <source>
        <dbReference type="Proteomes" id="UP000077628"/>
    </source>
</evidence>